<sequence>MYDTYCYNINVEDKSYSLEITDTAGQDEHERLRVFAYPQADCILCCFALDSLNSLQNAQYKWHPEIRKNNPTCPIILVGTKSDLFGDISAKLNLLPHDKMVKSKDILKVKKSKLFDDIVECSAINQSGLRRVFDLAITAAMINRGFLKTKKSSNKQEEVKKEISPLEQERLDNGAPVQIAWPMNSQCTKRGDLSFYAYYTLWRNDRMPMYVVSCTSPRTDGAEFVEAAYSYFQKNKYEPTVRYDEAALDGKYVVMMVDADAPSPNAARCRYWLHWAVSEVEGRHLRNGVNWQNTEGRVLKEYNPPTPAKGSGKHRYQFLLFAQRYPYGELTTEGERCGFDPKTWAKENKLELVASSIFTTEYE</sequence>
<accession>A0ABN7SN37</accession>
<evidence type="ECO:0000313" key="3">
    <source>
        <dbReference type="EMBL" id="CAG5104733.1"/>
    </source>
</evidence>
<keyword evidence="1" id="KW-0547">Nucleotide-binding</keyword>
<gene>
    <name evidence="3" type="ORF">OKIOD_LOCUS10257</name>
</gene>
<dbReference type="PROSITE" id="PS51420">
    <property type="entry name" value="RHO"/>
    <property type="match status" value="1"/>
</dbReference>
<dbReference type="Gene3D" id="3.90.280.10">
    <property type="entry name" value="PEBP-like"/>
    <property type="match status" value="1"/>
</dbReference>
<dbReference type="CDD" id="cd00866">
    <property type="entry name" value="PEBP_euk"/>
    <property type="match status" value="1"/>
</dbReference>
<protein>
    <submittedName>
        <fullName evidence="3">Oidioi.mRNA.OKI2018_I69.chr1.g1492.t1.cds</fullName>
    </submittedName>
</protein>
<dbReference type="Pfam" id="PF01161">
    <property type="entry name" value="PBP"/>
    <property type="match status" value="1"/>
</dbReference>
<dbReference type="InterPro" id="IPR001806">
    <property type="entry name" value="Small_GTPase"/>
</dbReference>
<dbReference type="CDD" id="cd00157">
    <property type="entry name" value="Rho"/>
    <property type="match status" value="1"/>
</dbReference>
<dbReference type="PRINTS" id="PR00449">
    <property type="entry name" value="RASTRNSFRMNG"/>
</dbReference>
<dbReference type="SMART" id="SM00174">
    <property type="entry name" value="RHO"/>
    <property type="match status" value="1"/>
</dbReference>
<dbReference type="InterPro" id="IPR003578">
    <property type="entry name" value="Small_GTPase_Rho"/>
</dbReference>
<dbReference type="Pfam" id="PF00071">
    <property type="entry name" value="Ras"/>
    <property type="match status" value="1"/>
</dbReference>
<dbReference type="PROSITE" id="PS51421">
    <property type="entry name" value="RAS"/>
    <property type="match status" value="1"/>
</dbReference>
<evidence type="ECO:0000256" key="1">
    <source>
        <dbReference type="ARBA" id="ARBA00022741"/>
    </source>
</evidence>
<dbReference type="InterPro" id="IPR027417">
    <property type="entry name" value="P-loop_NTPase"/>
</dbReference>
<evidence type="ECO:0000256" key="2">
    <source>
        <dbReference type="ARBA" id="ARBA00023134"/>
    </source>
</evidence>
<dbReference type="SMART" id="SM00175">
    <property type="entry name" value="RAB"/>
    <property type="match status" value="1"/>
</dbReference>
<dbReference type="InterPro" id="IPR008914">
    <property type="entry name" value="PEBP"/>
</dbReference>
<dbReference type="InterPro" id="IPR036610">
    <property type="entry name" value="PEBP-like_sf"/>
</dbReference>
<dbReference type="SMART" id="SM00173">
    <property type="entry name" value="RAS"/>
    <property type="match status" value="1"/>
</dbReference>
<dbReference type="SUPFAM" id="SSF49777">
    <property type="entry name" value="PEBP-like"/>
    <property type="match status" value="1"/>
</dbReference>
<reference evidence="3 4" key="1">
    <citation type="submission" date="2021-04" db="EMBL/GenBank/DDBJ databases">
        <authorList>
            <person name="Bliznina A."/>
        </authorList>
    </citation>
    <scope>NUCLEOTIDE SEQUENCE [LARGE SCALE GENOMIC DNA]</scope>
</reference>
<dbReference type="SUPFAM" id="SSF52540">
    <property type="entry name" value="P-loop containing nucleoside triphosphate hydrolases"/>
    <property type="match status" value="1"/>
</dbReference>
<dbReference type="PROSITE" id="PS51419">
    <property type="entry name" value="RAB"/>
    <property type="match status" value="1"/>
</dbReference>
<keyword evidence="4" id="KW-1185">Reference proteome</keyword>
<dbReference type="EMBL" id="OU015566">
    <property type="protein sequence ID" value="CAG5104733.1"/>
    <property type="molecule type" value="Genomic_DNA"/>
</dbReference>
<organism evidence="3 4">
    <name type="scientific">Oikopleura dioica</name>
    <name type="common">Tunicate</name>
    <dbReference type="NCBI Taxonomy" id="34765"/>
    <lineage>
        <taxon>Eukaryota</taxon>
        <taxon>Metazoa</taxon>
        <taxon>Chordata</taxon>
        <taxon>Tunicata</taxon>
        <taxon>Appendicularia</taxon>
        <taxon>Copelata</taxon>
        <taxon>Oikopleuridae</taxon>
        <taxon>Oikopleura</taxon>
    </lineage>
</organism>
<dbReference type="InterPro" id="IPR005225">
    <property type="entry name" value="Small_GTP-bd"/>
</dbReference>
<dbReference type="NCBIfam" id="TIGR00231">
    <property type="entry name" value="small_GTP"/>
    <property type="match status" value="1"/>
</dbReference>
<proteinExistence type="predicted"/>
<dbReference type="Gene3D" id="3.40.50.300">
    <property type="entry name" value="P-loop containing nucleotide triphosphate hydrolases"/>
    <property type="match status" value="1"/>
</dbReference>
<dbReference type="InterPro" id="IPR035810">
    <property type="entry name" value="PEBP_euk"/>
</dbReference>
<name>A0ABN7SN37_OIKDI</name>
<evidence type="ECO:0000313" key="4">
    <source>
        <dbReference type="Proteomes" id="UP001158576"/>
    </source>
</evidence>
<dbReference type="PANTHER" id="PTHR24072">
    <property type="entry name" value="RHO FAMILY GTPASE"/>
    <property type="match status" value="1"/>
</dbReference>
<dbReference type="Proteomes" id="UP001158576">
    <property type="component" value="Chromosome 1"/>
</dbReference>
<keyword evidence="2" id="KW-0342">GTP-binding</keyword>